<dbReference type="GO" id="GO:0006302">
    <property type="term" value="P:double-strand break repair"/>
    <property type="evidence" value="ECO:0007669"/>
    <property type="project" value="InterPro"/>
</dbReference>
<dbReference type="RefSeq" id="WP_123375615.1">
    <property type="nucleotide sequence ID" value="NZ_MOBY01000005.1"/>
</dbReference>
<gene>
    <name evidence="3" type="ORF">BK672_10970</name>
</gene>
<dbReference type="EMBL" id="MOBY01000005">
    <property type="protein sequence ID" value="RON95438.1"/>
    <property type="molecule type" value="Genomic_DNA"/>
</dbReference>
<feature type="domain" description="Rad50/SbcC-type AAA" evidence="2">
    <location>
        <begin position="28"/>
        <end position="294"/>
    </location>
</feature>
<dbReference type="Pfam" id="PF13476">
    <property type="entry name" value="AAA_23"/>
    <property type="match status" value="1"/>
</dbReference>
<protein>
    <recommendedName>
        <fullName evidence="2">Rad50/SbcC-type AAA domain-containing protein</fullName>
    </recommendedName>
</protein>
<evidence type="ECO:0000313" key="3">
    <source>
        <dbReference type="EMBL" id="RON95438.1"/>
    </source>
</evidence>
<keyword evidence="1" id="KW-0175">Coiled coil</keyword>
<dbReference type="Proteomes" id="UP000283650">
    <property type="component" value="Unassembled WGS sequence"/>
</dbReference>
<proteinExistence type="predicted"/>
<dbReference type="InterPro" id="IPR038729">
    <property type="entry name" value="Rad50/SbcC_AAA"/>
</dbReference>
<comment type="caution">
    <text evidence="3">The sequence shown here is derived from an EMBL/GenBank/DDBJ whole genome shotgun (WGS) entry which is preliminary data.</text>
</comment>
<name>A0A423NB41_PSEFL</name>
<organism evidence="3 4">
    <name type="scientific">Pseudomonas fluorescens</name>
    <dbReference type="NCBI Taxonomy" id="294"/>
    <lineage>
        <taxon>Bacteria</taxon>
        <taxon>Pseudomonadati</taxon>
        <taxon>Pseudomonadota</taxon>
        <taxon>Gammaproteobacteria</taxon>
        <taxon>Pseudomonadales</taxon>
        <taxon>Pseudomonadaceae</taxon>
        <taxon>Pseudomonas</taxon>
    </lineage>
</organism>
<accession>A0A423NB41</accession>
<dbReference type="Gene3D" id="3.40.50.300">
    <property type="entry name" value="P-loop containing nucleotide triphosphate hydrolases"/>
    <property type="match status" value="1"/>
</dbReference>
<sequence length="639" mass="72856">MTQFEPVLIVRRLIVVKGAKPVYDERLHPGVNVIRGENASGKSTILNFIYYGLGGDLTDWSTAALLCSRVYLEVELNGMVVTLARDISKTAGSPMDIFSGAYELSLKQPANAWNRYPYRRSLTTESFSQALFRLLGMPDVSLEVSGNITMHQVLRLLYADQLSPVDEIFRFEQFEQKDTRDTIGRLLCGAYTNELYENTQSLKSLKKEFDKIDAQLRSLFVVLGKAEQEVATTDWLSAEREELLKQKRQVEQETDALERKMASISSDPISMKEQAECYDFVKRKQVEIAKTKQAIHSLVLDIADSDAFVNGLKEKVNNLRDSAVVARNLEEIKFHSCPACFSILDSEEDALTYACHLCKTPYDSEQVAARIAGLVNESAVQIKQSEVLQGRRREKLLKLEEDLESLGKEWKSSAQKLSSMLGRPSTENQQLLRELQRKLGYIDRMIEDFDQKSKMAGVISSLSQRKTELQLRIISLDEENLGLRRAQQDRLNRAYLLISEEVKHLLHNDLRRQDSFENAKGLSFSFEKNRLTVDGESYFSASSRAILKSSFFAGFTAAASEEEFFRHPRFCMIDTLENMGVEEVRSQNFQRLLVNRSAKLKARHQIIYATAMIDPELNNASYTVGRYSTRDEPTIELWK</sequence>
<reference evidence="3 4" key="1">
    <citation type="submission" date="2016-10" db="EMBL/GenBank/DDBJ databases">
        <title>Comparative genome analysis of multiple Pseudomonas spp. focuses on biocontrol and plant growth promoting traits.</title>
        <authorList>
            <person name="Tao X.-Y."/>
            <person name="Taylor C.G."/>
        </authorList>
    </citation>
    <scope>NUCLEOTIDE SEQUENCE [LARGE SCALE GENOMIC DNA]</scope>
    <source>
        <strain evidence="3 4">2F9</strain>
    </source>
</reference>
<dbReference type="AlphaFoldDB" id="A0A423NB41"/>
<dbReference type="InterPro" id="IPR027417">
    <property type="entry name" value="P-loop_NTPase"/>
</dbReference>
<dbReference type="GO" id="GO:0016887">
    <property type="term" value="F:ATP hydrolysis activity"/>
    <property type="evidence" value="ECO:0007669"/>
    <property type="project" value="InterPro"/>
</dbReference>
<dbReference type="SUPFAM" id="SSF52540">
    <property type="entry name" value="P-loop containing nucleoside triphosphate hydrolases"/>
    <property type="match status" value="1"/>
</dbReference>
<evidence type="ECO:0000313" key="4">
    <source>
        <dbReference type="Proteomes" id="UP000283650"/>
    </source>
</evidence>
<feature type="coiled-coil region" evidence="1">
    <location>
        <begin position="233"/>
        <end position="267"/>
    </location>
</feature>
<evidence type="ECO:0000259" key="2">
    <source>
        <dbReference type="Pfam" id="PF13476"/>
    </source>
</evidence>
<evidence type="ECO:0000256" key="1">
    <source>
        <dbReference type="SAM" id="Coils"/>
    </source>
</evidence>